<keyword evidence="2 4" id="KW-0689">Ribosomal protein</keyword>
<protein>
    <recommendedName>
        <fullName evidence="4">Large ribosomal subunit protein uL6</fullName>
    </recommendedName>
</protein>
<accession>D5BQD1</accession>
<dbReference type="Proteomes" id="UP000007460">
    <property type="component" value="Chromosome"/>
</dbReference>
<dbReference type="KEGG" id="apb:SAR116_2406"/>
<dbReference type="InterPro" id="IPR019906">
    <property type="entry name" value="Ribosomal_uL6_bac-type"/>
</dbReference>
<evidence type="ECO:0000256" key="3">
    <source>
        <dbReference type="ARBA" id="ARBA00023274"/>
    </source>
</evidence>
<gene>
    <name evidence="4" type="primary">rplF</name>
    <name evidence="8" type="ordered locus">SAR116_2406</name>
</gene>
<dbReference type="RefSeq" id="WP_013047275.1">
    <property type="nucleotide sequence ID" value="NC_014010.1"/>
</dbReference>
<comment type="function">
    <text evidence="4 6">This protein binds to the 23S rRNA, and is important in its secondary structure. It is located near the subunit interface in the base of the L7/L12 stalk, and near the tRNA binding site of the peptidyltransferase center.</text>
</comment>
<keyword evidence="9" id="KW-1185">Reference proteome</keyword>
<feature type="domain" description="Large ribosomal subunit protein uL6 alpha-beta" evidence="7">
    <location>
        <begin position="91"/>
        <end position="164"/>
    </location>
</feature>
<evidence type="ECO:0000256" key="6">
    <source>
        <dbReference type="RuleBase" id="RU003870"/>
    </source>
</evidence>
<dbReference type="EMBL" id="CP001751">
    <property type="protein sequence ID" value="ADE40649.1"/>
    <property type="molecule type" value="Genomic_DNA"/>
</dbReference>
<dbReference type="OrthoDB" id="9805007at2"/>
<evidence type="ECO:0000313" key="8">
    <source>
        <dbReference type="EMBL" id="ADE40649.1"/>
    </source>
</evidence>
<proteinExistence type="inferred from homology"/>
<dbReference type="Gene3D" id="3.90.930.12">
    <property type="entry name" value="Ribosomal protein L6, alpha-beta domain"/>
    <property type="match status" value="2"/>
</dbReference>
<dbReference type="FunFam" id="3.90.930.12:FF:000001">
    <property type="entry name" value="50S ribosomal protein L6"/>
    <property type="match status" value="1"/>
</dbReference>
<keyword evidence="4 6" id="KW-0699">rRNA-binding</keyword>
<dbReference type="AlphaFoldDB" id="D5BQD1"/>
<dbReference type="GO" id="GO:0016787">
    <property type="term" value="F:hydrolase activity"/>
    <property type="evidence" value="ECO:0007669"/>
    <property type="project" value="UniProtKB-KW"/>
</dbReference>
<dbReference type="Pfam" id="PF00347">
    <property type="entry name" value="Ribosomal_L6"/>
    <property type="match status" value="2"/>
</dbReference>
<dbReference type="GO" id="GO:0022625">
    <property type="term" value="C:cytosolic large ribosomal subunit"/>
    <property type="evidence" value="ECO:0007669"/>
    <property type="project" value="UniProtKB-UniRule"/>
</dbReference>
<name>D5BQD1_PUNMI</name>
<dbReference type="HAMAP" id="MF_01365_B">
    <property type="entry name" value="Ribosomal_uL6_B"/>
    <property type="match status" value="1"/>
</dbReference>
<keyword evidence="8" id="KW-0378">Hydrolase</keyword>
<evidence type="ECO:0000259" key="7">
    <source>
        <dbReference type="Pfam" id="PF00347"/>
    </source>
</evidence>
<evidence type="ECO:0000256" key="5">
    <source>
        <dbReference type="RuleBase" id="RU003869"/>
    </source>
</evidence>
<evidence type="ECO:0000256" key="1">
    <source>
        <dbReference type="ARBA" id="ARBA00009356"/>
    </source>
</evidence>
<dbReference type="InterPro" id="IPR020040">
    <property type="entry name" value="Ribosomal_uL6_a/b-dom"/>
</dbReference>
<dbReference type="PRINTS" id="PR00059">
    <property type="entry name" value="RIBOSOMALL6"/>
</dbReference>
<evidence type="ECO:0000313" key="9">
    <source>
        <dbReference type="Proteomes" id="UP000007460"/>
    </source>
</evidence>
<dbReference type="NCBIfam" id="TIGR03654">
    <property type="entry name" value="L6_bact"/>
    <property type="match status" value="1"/>
</dbReference>
<comment type="subunit">
    <text evidence="4">Part of the 50S ribosomal subunit.</text>
</comment>
<comment type="similarity">
    <text evidence="1 4 5">Belongs to the universal ribosomal protein uL6 family.</text>
</comment>
<dbReference type="InterPro" id="IPR000702">
    <property type="entry name" value="Ribosomal_uL6-like"/>
</dbReference>
<evidence type="ECO:0000256" key="4">
    <source>
        <dbReference type="HAMAP-Rule" id="MF_01365"/>
    </source>
</evidence>
<dbReference type="SUPFAM" id="SSF56053">
    <property type="entry name" value="Ribosomal protein L6"/>
    <property type="match status" value="2"/>
</dbReference>
<dbReference type="PANTHER" id="PTHR11655:SF14">
    <property type="entry name" value="LARGE RIBOSOMAL SUBUNIT PROTEIN UL6M"/>
    <property type="match status" value="1"/>
</dbReference>
<dbReference type="GO" id="GO:0003735">
    <property type="term" value="F:structural constituent of ribosome"/>
    <property type="evidence" value="ECO:0007669"/>
    <property type="project" value="UniProtKB-UniRule"/>
</dbReference>
<dbReference type="GO" id="GO:0019843">
    <property type="term" value="F:rRNA binding"/>
    <property type="evidence" value="ECO:0007669"/>
    <property type="project" value="UniProtKB-UniRule"/>
</dbReference>
<evidence type="ECO:0000256" key="2">
    <source>
        <dbReference type="ARBA" id="ARBA00022980"/>
    </source>
</evidence>
<dbReference type="PIRSF" id="PIRSF002162">
    <property type="entry name" value="Ribosomal_L6"/>
    <property type="match status" value="1"/>
</dbReference>
<keyword evidence="3 4" id="KW-0687">Ribonucleoprotein</keyword>
<dbReference type="STRING" id="488538.SAR116_2406"/>
<keyword evidence="4 6" id="KW-0694">RNA-binding</keyword>
<dbReference type="HOGENOM" id="CLU_065464_1_2_5"/>
<sequence length="177" mass="18943">MSRVGNSAITIPSDVTVSQEGGMVIVKGKNGELSAPLHNDVELSVADNMATVAPRRNSKQAKALWGTMRATVNNMVAGVTAGFTRKLEINGVGYRAAMQGNKLVLSLGFSHPVEMEVPAGLKVTVEGNTQVFISGADKQLIGQFASEVRSKRPPEPFKGKGVKYADEYIVRKEGKKK</sequence>
<dbReference type="eggNOG" id="COG0097">
    <property type="taxonomic scope" value="Bacteria"/>
</dbReference>
<dbReference type="PANTHER" id="PTHR11655">
    <property type="entry name" value="60S/50S RIBOSOMAL PROTEIN L6/L9"/>
    <property type="match status" value="1"/>
</dbReference>
<organism evidence="8 9">
    <name type="scientific">Puniceispirillum marinum (strain IMCC1322)</name>
    <dbReference type="NCBI Taxonomy" id="488538"/>
    <lineage>
        <taxon>Bacteria</taxon>
        <taxon>Pseudomonadati</taxon>
        <taxon>Pseudomonadota</taxon>
        <taxon>Alphaproteobacteria</taxon>
        <taxon>Candidatus Puniceispirillales</taxon>
        <taxon>Candidatus Puniceispirillaceae</taxon>
        <taxon>Candidatus Puniceispirillum</taxon>
    </lineage>
</organism>
<dbReference type="InterPro" id="IPR036789">
    <property type="entry name" value="Ribosomal_uL6-like_a/b-dom_sf"/>
</dbReference>
<dbReference type="GO" id="GO:0002181">
    <property type="term" value="P:cytoplasmic translation"/>
    <property type="evidence" value="ECO:0007669"/>
    <property type="project" value="TreeGrafter"/>
</dbReference>
<feature type="domain" description="Large ribosomal subunit protein uL6 alpha-beta" evidence="7">
    <location>
        <begin position="11"/>
        <end position="82"/>
    </location>
</feature>
<reference evidence="8 9" key="1">
    <citation type="journal article" date="2010" name="J. Bacteriol.">
        <title>Complete genome sequence of "Candidatus Puniceispirillum marinum" IMCC1322, a representative of the SAR116 clade in the Alphaproteobacteria.</title>
        <authorList>
            <person name="Oh H.M."/>
            <person name="Kwon K.K."/>
            <person name="Kang I."/>
            <person name="Kang S.G."/>
            <person name="Lee J.H."/>
            <person name="Kim S.J."/>
            <person name="Cho J.C."/>
        </authorList>
    </citation>
    <scope>NUCLEOTIDE SEQUENCE [LARGE SCALE GENOMIC DNA]</scope>
    <source>
        <strain evidence="8 9">IMCC1322</strain>
    </source>
</reference>